<feature type="region of interest" description="Disordered" evidence="1">
    <location>
        <begin position="90"/>
        <end position="112"/>
    </location>
</feature>
<accession>A0A9P7RMC8</accession>
<evidence type="ECO:0000256" key="1">
    <source>
        <dbReference type="SAM" id="MobiDB-lite"/>
    </source>
</evidence>
<dbReference type="EMBL" id="CM032191">
    <property type="protein sequence ID" value="KAG7085851.1"/>
    <property type="molecule type" value="Genomic_DNA"/>
</dbReference>
<feature type="compositionally biased region" description="Basic and acidic residues" evidence="1">
    <location>
        <begin position="90"/>
        <end position="104"/>
    </location>
</feature>
<keyword evidence="3" id="KW-1185">Reference proteome</keyword>
<dbReference type="RefSeq" id="XP_043002322.1">
    <property type="nucleotide sequence ID" value="XM_043160366.1"/>
</dbReference>
<dbReference type="AlphaFoldDB" id="A0A9P7RMC8"/>
<comment type="caution">
    <text evidence="2">The sequence shown here is derived from an EMBL/GenBank/DDBJ whole genome shotgun (WGS) entry which is preliminary data.</text>
</comment>
<protein>
    <submittedName>
        <fullName evidence="2">Uncharacterized protein</fullName>
    </submittedName>
</protein>
<gene>
    <name evidence="2" type="ORF">E1B28_003387</name>
</gene>
<dbReference type="KEGG" id="more:E1B28_003387"/>
<sequence>MYRIYKHKRAERYDLRDYNCFFYSWTILTIVARRLLDIESPYIAKDELMDRLQRKGHLPALAESIVDSAVHTLRDSVLAAVGVFREQEQRRGEAYQRRPDEYHRPSFSSRSHNCATLSHSAVTSEFRWR</sequence>
<name>A0A9P7RMC8_9AGAR</name>
<organism evidence="2 3">
    <name type="scientific">Marasmius oreades</name>
    <name type="common">fairy-ring Marasmius</name>
    <dbReference type="NCBI Taxonomy" id="181124"/>
    <lineage>
        <taxon>Eukaryota</taxon>
        <taxon>Fungi</taxon>
        <taxon>Dikarya</taxon>
        <taxon>Basidiomycota</taxon>
        <taxon>Agaricomycotina</taxon>
        <taxon>Agaricomycetes</taxon>
        <taxon>Agaricomycetidae</taxon>
        <taxon>Agaricales</taxon>
        <taxon>Marasmiineae</taxon>
        <taxon>Marasmiaceae</taxon>
        <taxon>Marasmius</taxon>
    </lineage>
</organism>
<dbReference type="GeneID" id="66072463"/>
<proteinExistence type="predicted"/>
<dbReference type="Proteomes" id="UP001049176">
    <property type="component" value="Chromosome 11"/>
</dbReference>
<dbReference type="OrthoDB" id="3269726at2759"/>
<evidence type="ECO:0000313" key="3">
    <source>
        <dbReference type="Proteomes" id="UP001049176"/>
    </source>
</evidence>
<evidence type="ECO:0000313" key="2">
    <source>
        <dbReference type="EMBL" id="KAG7085851.1"/>
    </source>
</evidence>
<reference evidence="2" key="1">
    <citation type="journal article" date="2021" name="Genome Biol. Evol.">
        <title>The assembled and annotated genome of the fairy-ring fungus Marasmius oreades.</title>
        <authorList>
            <person name="Hiltunen M."/>
            <person name="Ament-Velasquez S.L."/>
            <person name="Johannesson H."/>
        </authorList>
    </citation>
    <scope>NUCLEOTIDE SEQUENCE</scope>
    <source>
        <strain evidence="2">03SP1</strain>
    </source>
</reference>